<dbReference type="Gene3D" id="3.90.1750.20">
    <property type="entry name" value="Putative Large Serine Recombinase, Chain B, Domain 2"/>
    <property type="match status" value="1"/>
</dbReference>
<organism evidence="4 5">
    <name type="scientific">Lentzea guizhouensis</name>
    <dbReference type="NCBI Taxonomy" id="1586287"/>
    <lineage>
        <taxon>Bacteria</taxon>
        <taxon>Bacillati</taxon>
        <taxon>Actinomycetota</taxon>
        <taxon>Actinomycetes</taxon>
        <taxon>Pseudonocardiales</taxon>
        <taxon>Pseudonocardiaceae</taxon>
        <taxon>Lentzea</taxon>
    </lineage>
</organism>
<gene>
    <name evidence="4" type="ORF">BBK82_09185</name>
</gene>
<dbReference type="InterPro" id="IPR025827">
    <property type="entry name" value="Zn_ribbon_recom_dom"/>
</dbReference>
<reference evidence="4 5" key="1">
    <citation type="submission" date="2016-07" db="EMBL/GenBank/DDBJ databases">
        <title>Complete genome sequence of the Lentzea guizhouensis DHS C013.</title>
        <authorList>
            <person name="Cao C."/>
        </authorList>
    </citation>
    <scope>NUCLEOTIDE SEQUENCE [LARGE SCALE GENOMIC DNA]</scope>
    <source>
        <strain evidence="4 5">DHS C013</strain>
    </source>
</reference>
<dbReference type="Pfam" id="PF07508">
    <property type="entry name" value="Recombinase"/>
    <property type="match status" value="1"/>
</dbReference>
<evidence type="ECO:0000256" key="1">
    <source>
        <dbReference type="SAM" id="Coils"/>
    </source>
</evidence>
<protein>
    <recommendedName>
        <fullName evidence="3">Recombinase domain-containing protein</fullName>
    </recommendedName>
</protein>
<dbReference type="Gene3D" id="3.40.50.1390">
    <property type="entry name" value="Resolvase, N-terminal catalytic domain"/>
    <property type="match status" value="1"/>
</dbReference>
<dbReference type="InterPro" id="IPR038109">
    <property type="entry name" value="DNA_bind_recomb_sf"/>
</dbReference>
<dbReference type="SUPFAM" id="SSF53041">
    <property type="entry name" value="Resolvase-like"/>
    <property type="match status" value="1"/>
</dbReference>
<name>A0A1B2HY17_9PSEU</name>
<evidence type="ECO:0000256" key="2">
    <source>
        <dbReference type="SAM" id="MobiDB-lite"/>
    </source>
</evidence>
<dbReference type="EMBL" id="CP016793">
    <property type="protein sequence ID" value="ANZ42603.1"/>
    <property type="molecule type" value="Genomic_DNA"/>
</dbReference>
<dbReference type="Pfam" id="PF13408">
    <property type="entry name" value="Zn_ribbon_recom"/>
    <property type="match status" value="1"/>
</dbReference>
<dbReference type="CDD" id="cd00338">
    <property type="entry name" value="Ser_Recombinase"/>
    <property type="match status" value="1"/>
</dbReference>
<dbReference type="InterPro" id="IPR011109">
    <property type="entry name" value="DNA_bind_recombinase_dom"/>
</dbReference>
<dbReference type="SMART" id="SM00857">
    <property type="entry name" value="Resolvase"/>
    <property type="match status" value="1"/>
</dbReference>
<dbReference type="PANTHER" id="PTHR30461">
    <property type="entry name" value="DNA-INVERTASE FROM LAMBDOID PROPHAGE"/>
    <property type="match status" value="1"/>
</dbReference>
<evidence type="ECO:0000259" key="3">
    <source>
        <dbReference type="PROSITE" id="PS51737"/>
    </source>
</evidence>
<keyword evidence="1" id="KW-0175">Coiled coil</keyword>
<dbReference type="Proteomes" id="UP000093053">
    <property type="component" value="Chromosome"/>
</dbReference>
<dbReference type="InterPro" id="IPR036162">
    <property type="entry name" value="Resolvase-like_N_sf"/>
</dbReference>
<dbReference type="STRING" id="1586287.BBK82_09185"/>
<dbReference type="PANTHER" id="PTHR30461:SF23">
    <property type="entry name" value="DNA RECOMBINASE-RELATED"/>
    <property type="match status" value="1"/>
</dbReference>
<evidence type="ECO:0000313" key="5">
    <source>
        <dbReference type="Proteomes" id="UP000093053"/>
    </source>
</evidence>
<dbReference type="AlphaFoldDB" id="A0A1B2HY17"/>
<feature type="domain" description="Recombinase" evidence="3">
    <location>
        <begin position="170"/>
        <end position="280"/>
    </location>
</feature>
<dbReference type="Pfam" id="PF00239">
    <property type="entry name" value="Resolvase"/>
    <property type="match status" value="1"/>
</dbReference>
<dbReference type="PROSITE" id="PS51737">
    <property type="entry name" value="RECOMBINASE_DNA_BIND"/>
    <property type="match status" value="1"/>
</dbReference>
<dbReference type="GO" id="GO:0000150">
    <property type="term" value="F:DNA strand exchange activity"/>
    <property type="evidence" value="ECO:0007669"/>
    <property type="project" value="InterPro"/>
</dbReference>
<feature type="coiled-coil region" evidence="1">
    <location>
        <begin position="364"/>
        <end position="394"/>
    </location>
</feature>
<keyword evidence="5" id="KW-1185">Reference proteome</keyword>
<dbReference type="GO" id="GO:0003677">
    <property type="term" value="F:DNA binding"/>
    <property type="evidence" value="ECO:0007669"/>
    <property type="project" value="InterPro"/>
</dbReference>
<accession>A0A1B2HY17</accession>
<feature type="compositionally biased region" description="Basic and acidic residues" evidence="2">
    <location>
        <begin position="162"/>
        <end position="178"/>
    </location>
</feature>
<dbReference type="KEGG" id="led:BBK82_09185"/>
<evidence type="ECO:0000313" key="4">
    <source>
        <dbReference type="EMBL" id="ANZ42603.1"/>
    </source>
</evidence>
<feature type="region of interest" description="Disordered" evidence="2">
    <location>
        <begin position="151"/>
        <end position="179"/>
    </location>
</feature>
<proteinExistence type="predicted"/>
<dbReference type="InterPro" id="IPR006119">
    <property type="entry name" value="Resolv_N"/>
</dbReference>
<dbReference type="InterPro" id="IPR050639">
    <property type="entry name" value="SSR_resolvase"/>
</dbReference>
<sequence length="499" mass="55897">MPVFDSYARLSWNPNTLELEKVEDQHKDNQATIHRHGGSLGLELSDGLSAWKKNVKRPDFERLLDRAAQRLSQGIAIWHVDRLFRQPRDLERLIDLADNGFLVISSHGTRNLSDPDDRFILRIEVAHAARSSDDASRRITRRMQAYRERGRTVGGRPGFGMMRKDLTWKPGPKDKTDARPYVSESLVKREQAALRKAVHEMSLNATDSSKVARLWNEQGLGTTDGGEWIGETVRQTLLRPQLAGRLETDGVVVGRLPGEPVVDEKEWLRVRAMMESRRRGAAPGRKYLASGMLRCGVCGNKLTGRDKGERKSTGGRIEIYYCRKRAGNCGSITVDQAAVDRELRSFVVSRLSDPHYAHAISLARAEVSGRLRELAAEIEEIEALQQALSEKLGRRQISLKTFEASHDPLMDDLTDLQAEYDELSGGAPEGPTTALAAEQIDAKWADADVVEKRAMLANAMGPLQIRILPSPKEGKRVFDRDRMITADPKAPFLNGKTRR</sequence>